<accession>A0A1V5MAB3</accession>
<dbReference type="EC" id="5.1.99.6" evidence="1"/>
<dbReference type="InterPro" id="IPR036652">
    <property type="entry name" value="YjeF_N_dom_sf"/>
</dbReference>
<dbReference type="InterPro" id="IPR004443">
    <property type="entry name" value="YjeF_N_dom"/>
</dbReference>
<dbReference type="GO" id="GO:0000166">
    <property type="term" value="F:nucleotide binding"/>
    <property type="evidence" value="ECO:0007669"/>
    <property type="project" value="UniProtKB-KW"/>
</dbReference>
<dbReference type="Pfam" id="PF03853">
    <property type="entry name" value="YjeF_N"/>
    <property type="match status" value="1"/>
</dbReference>
<sequence>MKYLSAAEMRALERRAIEELGIPALRLMERAGQALAGEAFRLAGVGNYLVICGYGNNGGDGLAAGRLLAERGGRVRLFLVGPPRPFTAETAANFEALRKTGLAAGRLEKTADLEVLEPPEPPAAVIDAIFGIGLRGPLEGFYADLVERINSLGVPVAAADLPSGLDADRGEPLGCAVRASVTVTFGHPKLGFRNPAAAAYLGRVVVADIGLPPDNL</sequence>
<dbReference type="Gene3D" id="3.40.50.10260">
    <property type="entry name" value="YjeF N-terminal domain"/>
    <property type="match status" value="1"/>
</dbReference>
<dbReference type="Proteomes" id="UP000485484">
    <property type="component" value="Unassembled WGS sequence"/>
</dbReference>
<keyword evidence="1" id="KW-0521">NADP</keyword>
<keyword evidence="1" id="KW-0413">Isomerase</keyword>
<reference evidence="3" key="1">
    <citation type="submission" date="2017-02" db="EMBL/GenBank/DDBJ databases">
        <title>Delving into the versatile metabolic prowess of the omnipresent phylum Bacteroidetes.</title>
        <authorList>
            <person name="Nobu M.K."/>
            <person name="Mei R."/>
            <person name="Narihiro T."/>
            <person name="Kuroda K."/>
            <person name="Liu W.-T."/>
        </authorList>
    </citation>
    <scope>NUCLEOTIDE SEQUENCE</scope>
    <source>
        <strain evidence="3">ADurb.Bin417</strain>
    </source>
</reference>
<feature type="binding site" evidence="1">
    <location>
        <begin position="131"/>
        <end position="137"/>
    </location>
    <ligand>
        <name>(6S)-NADPHX</name>
        <dbReference type="ChEBI" id="CHEBI:64076"/>
    </ligand>
</feature>
<dbReference type="AlphaFoldDB" id="A0A1V5MAB3"/>
<keyword evidence="1" id="KW-0520">NAD</keyword>
<organism evidence="3">
    <name type="scientific">candidate division TA06 bacterium ADurb.Bin417</name>
    <dbReference type="NCBI Taxonomy" id="1852828"/>
    <lineage>
        <taxon>Bacteria</taxon>
        <taxon>Bacteria division TA06</taxon>
    </lineage>
</organism>
<feature type="binding site" evidence="1">
    <location>
        <position position="142"/>
    </location>
    <ligand>
        <name>(6S)-NADPHX</name>
        <dbReference type="ChEBI" id="CHEBI:64076"/>
    </ligand>
</feature>
<evidence type="ECO:0000313" key="3">
    <source>
        <dbReference type="EMBL" id="OPZ90173.1"/>
    </source>
</evidence>
<dbReference type="GO" id="GO:0046872">
    <property type="term" value="F:metal ion binding"/>
    <property type="evidence" value="ECO:0007669"/>
    <property type="project" value="UniProtKB-KW"/>
</dbReference>
<keyword evidence="1" id="KW-0479">Metal-binding</keyword>
<gene>
    <name evidence="3" type="primary">nnr_2</name>
    <name evidence="1" type="synonym">nnrE</name>
    <name evidence="3" type="ORF">BWY73_01372</name>
</gene>
<protein>
    <recommendedName>
        <fullName evidence="1">NAD(P)H-hydrate epimerase</fullName>
        <ecNumber evidence="1">5.1.99.6</ecNumber>
    </recommendedName>
    <alternativeName>
        <fullName evidence="1">NAD(P)HX epimerase</fullName>
    </alternativeName>
</protein>
<name>A0A1V5MAB3_UNCT6</name>
<dbReference type="NCBIfam" id="TIGR00197">
    <property type="entry name" value="yjeF_nterm"/>
    <property type="match status" value="1"/>
</dbReference>
<feature type="domain" description="YjeF N-terminal" evidence="2">
    <location>
        <begin position="9"/>
        <end position="216"/>
    </location>
</feature>
<keyword evidence="1" id="KW-0630">Potassium</keyword>
<dbReference type="HAMAP" id="MF_01966">
    <property type="entry name" value="NADHX_epimerase"/>
    <property type="match status" value="1"/>
</dbReference>
<evidence type="ECO:0000259" key="2">
    <source>
        <dbReference type="PROSITE" id="PS51385"/>
    </source>
</evidence>
<keyword evidence="1" id="KW-0547">Nucleotide-binding</keyword>
<comment type="caution">
    <text evidence="3">The sequence shown here is derived from an EMBL/GenBank/DDBJ whole genome shotgun (WGS) entry which is preliminary data.</text>
</comment>
<comment type="function">
    <text evidence="1">Catalyzes the epimerization of the S- and R-forms of NAD(P)HX, a damaged form of NAD(P)H that is a result of enzymatic or heat-dependent hydration. This is a prerequisite for the S-specific NAD(P)H-hydrate dehydratase to allow the repair of both epimers of NAD(P)HX.</text>
</comment>
<comment type="cofactor">
    <cofactor evidence="1">
        <name>K(+)</name>
        <dbReference type="ChEBI" id="CHEBI:29103"/>
    </cofactor>
    <text evidence="1">Binds 1 potassium ion per subunit.</text>
</comment>
<feature type="binding site" evidence="1">
    <location>
        <position position="163"/>
    </location>
    <ligand>
        <name>K(+)</name>
        <dbReference type="ChEBI" id="CHEBI:29103"/>
    </ligand>
</feature>
<comment type="similarity">
    <text evidence="1">Belongs to the NnrE/AIBP family.</text>
</comment>
<dbReference type="PROSITE" id="PS51385">
    <property type="entry name" value="YJEF_N"/>
    <property type="match status" value="1"/>
</dbReference>
<dbReference type="GO" id="GO:0052856">
    <property type="term" value="F:NAD(P)HX epimerase activity"/>
    <property type="evidence" value="ECO:0007669"/>
    <property type="project" value="UniProtKB-UniRule"/>
</dbReference>
<comment type="catalytic activity">
    <reaction evidence="1">
        <text>(6R)-NADHX = (6S)-NADHX</text>
        <dbReference type="Rhea" id="RHEA:32215"/>
        <dbReference type="ChEBI" id="CHEBI:64074"/>
        <dbReference type="ChEBI" id="CHEBI:64075"/>
        <dbReference type="EC" id="5.1.99.6"/>
    </reaction>
</comment>
<feature type="binding site" evidence="1">
    <location>
        <position position="57"/>
    </location>
    <ligand>
        <name>K(+)</name>
        <dbReference type="ChEBI" id="CHEBI:29103"/>
    </ligand>
</feature>
<feature type="binding site" evidence="1">
    <location>
        <begin position="56"/>
        <end position="60"/>
    </location>
    <ligand>
        <name>(6S)-NADPHX</name>
        <dbReference type="ChEBI" id="CHEBI:64076"/>
    </ligand>
</feature>
<feature type="binding site" evidence="1">
    <location>
        <position position="127"/>
    </location>
    <ligand>
        <name>K(+)</name>
        <dbReference type="ChEBI" id="CHEBI:29103"/>
    </ligand>
</feature>
<dbReference type="EMBL" id="MWAK01000287">
    <property type="protein sequence ID" value="OPZ90173.1"/>
    <property type="molecule type" value="Genomic_DNA"/>
</dbReference>
<evidence type="ECO:0000256" key="1">
    <source>
        <dbReference type="HAMAP-Rule" id="MF_01966"/>
    </source>
</evidence>
<proteinExistence type="inferred from homology"/>
<dbReference type="SUPFAM" id="SSF64153">
    <property type="entry name" value="YjeF N-terminal domain-like"/>
    <property type="match status" value="1"/>
</dbReference>
<feature type="binding site" evidence="1">
    <location>
        <position position="160"/>
    </location>
    <ligand>
        <name>(6S)-NADPHX</name>
        <dbReference type="ChEBI" id="CHEBI:64076"/>
    </ligand>
</feature>
<comment type="catalytic activity">
    <reaction evidence="1">
        <text>(6R)-NADPHX = (6S)-NADPHX</text>
        <dbReference type="Rhea" id="RHEA:32227"/>
        <dbReference type="ChEBI" id="CHEBI:64076"/>
        <dbReference type="ChEBI" id="CHEBI:64077"/>
        <dbReference type="EC" id="5.1.99.6"/>
    </reaction>
</comment>